<dbReference type="EMBL" id="BMAQ01000005">
    <property type="protein sequence ID" value="GFR37561.1"/>
    <property type="molecule type" value="Genomic_DNA"/>
</dbReference>
<reference evidence="1" key="1">
    <citation type="submission" date="2020-08" db="EMBL/GenBank/DDBJ databases">
        <authorList>
            <person name="Uke A."/>
            <person name="Chhe C."/>
            <person name="Baramee S."/>
            <person name="Kosugi A."/>
        </authorList>
    </citation>
    <scope>NUCLEOTIDE SEQUENCE</scope>
    <source>
        <strain evidence="1">DA-C8</strain>
    </source>
</reference>
<evidence type="ECO:0000313" key="1">
    <source>
        <dbReference type="EMBL" id="GFR37561.1"/>
    </source>
</evidence>
<dbReference type="Proteomes" id="UP000654993">
    <property type="component" value="Unassembled WGS sequence"/>
</dbReference>
<protein>
    <submittedName>
        <fullName evidence="1">Uncharacterized protein</fullName>
    </submittedName>
</protein>
<name>A0A916QFH5_9BACL</name>
<dbReference type="RefSeq" id="WP_200965829.1">
    <property type="nucleotide sequence ID" value="NZ_BMAQ01000005.1"/>
</dbReference>
<keyword evidence="2" id="KW-1185">Reference proteome</keyword>
<sequence length="100" mass="11813">MAQALTPNPHRERIQRILHPNHALKRDDVVWGLDYIKKKVADKDPALAVLPQPRLIENFYCFAEVAMMLIHRNPFYDQECERLKQYLMEALYGLDEFVSD</sequence>
<proteinExistence type="predicted"/>
<gene>
    <name evidence="1" type="ORF">PRECH8_08570</name>
</gene>
<reference evidence="1" key="2">
    <citation type="journal article" date="2021" name="Data Brief">
        <title>Draft genome sequence data of the facultative, thermophilic, xylanolytic bacterium Paenibacillus sp. strain DA-C8.</title>
        <authorList>
            <person name="Chhe C."/>
            <person name="Uke A."/>
            <person name="Baramee S."/>
            <person name="Ungkulpasvich U."/>
            <person name="Tachaapaikoon C."/>
            <person name="Pason P."/>
            <person name="Waeonukul R."/>
            <person name="Ratanakhanokchai K."/>
            <person name="Kosugi A."/>
        </authorList>
    </citation>
    <scope>NUCLEOTIDE SEQUENCE</scope>
    <source>
        <strain evidence="1">DA-C8</strain>
    </source>
</reference>
<dbReference type="AlphaFoldDB" id="A0A916QFH5"/>
<accession>A0A916QFH5</accession>
<comment type="caution">
    <text evidence="1">The sequence shown here is derived from an EMBL/GenBank/DDBJ whole genome shotgun (WGS) entry which is preliminary data.</text>
</comment>
<organism evidence="1 2">
    <name type="scientific">Insulibacter thermoxylanivorax</name>
    <dbReference type="NCBI Taxonomy" id="2749268"/>
    <lineage>
        <taxon>Bacteria</taxon>
        <taxon>Bacillati</taxon>
        <taxon>Bacillota</taxon>
        <taxon>Bacilli</taxon>
        <taxon>Bacillales</taxon>
        <taxon>Paenibacillaceae</taxon>
        <taxon>Insulibacter</taxon>
    </lineage>
</organism>
<evidence type="ECO:0000313" key="2">
    <source>
        <dbReference type="Proteomes" id="UP000654993"/>
    </source>
</evidence>